<dbReference type="Gene3D" id="3.90.1200.10">
    <property type="match status" value="1"/>
</dbReference>
<proteinExistence type="predicted"/>
<dbReference type="Proteomes" id="UP000500882">
    <property type="component" value="Chromosome"/>
</dbReference>
<dbReference type="InterPro" id="IPR002575">
    <property type="entry name" value="Aminoglycoside_PTrfase"/>
</dbReference>
<dbReference type="RefSeq" id="WP_132061121.1">
    <property type="nucleotide sequence ID" value="NZ_AP022660.1"/>
</dbReference>
<feature type="domain" description="Aminoglycoside phosphotransferase" evidence="1">
    <location>
        <begin position="63"/>
        <end position="228"/>
    </location>
</feature>
<dbReference type="EMBL" id="AP022660">
    <property type="protein sequence ID" value="BCA51780.1"/>
    <property type="molecule type" value="Genomic_DNA"/>
</dbReference>
<gene>
    <name evidence="2" type="ORF">BatF92_37220</name>
</gene>
<organism evidence="2 3">
    <name type="scientific">Bacteroides thetaiotaomicron</name>
    <dbReference type="NCBI Taxonomy" id="818"/>
    <lineage>
        <taxon>Bacteria</taxon>
        <taxon>Pseudomonadati</taxon>
        <taxon>Bacteroidota</taxon>
        <taxon>Bacteroidia</taxon>
        <taxon>Bacteroidales</taxon>
        <taxon>Bacteroidaceae</taxon>
        <taxon>Bacteroides</taxon>
    </lineage>
</organism>
<evidence type="ECO:0000259" key="1">
    <source>
        <dbReference type="Pfam" id="PF01636"/>
    </source>
</evidence>
<protein>
    <recommendedName>
        <fullName evidence="1">Aminoglycoside phosphotransferase domain-containing protein</fullName>
    </recommendedName>
</protein>
<dbReference type="InterPro" id="IPR011009">
    <property type="entry name" value="Kinase-like_dom_sf"/>
</dbReference>
<dbReference type="Pfam" id="PF01636">
    <property type="entry name" value="APH"/>
    <property type="match status" value="1"/>
</dbReference>
<evidence type="ECO:0000313" key="2">
    <source>
        <dbReference type="EMBL" id="BCA51780.1"/>
    </source>
</evidence>
<dbReference type="AlphaFoldDB" id="A0A679HET9"/>
<sequence length="306" mass="35188">MFTREDYISIAKIIIGTEWDDESSVEKNSFRISQFQGTIFASDYQCFKVERDKDIMVAKITNRTEYSILELLKKDGFPVPNPILYLANNAEPRKIILFEQYLCGNELSSDSSKEAWQETANQLAKLHLKYWGADRNISIYQHGSDLYEEKWRSIVRSNYFNQKWRNLIQKLALRFNKAPQVIGHGDAFPTNFLVHTGHICFIDLANVGVMPYMSDIARLTSLPSLKGDALLCPFKDSVLDAYYQVIQQRLELSKEDFLYDVALASFIELAAIYVPPVGINAYSIAYKCKENQIVERMLCTLADELL</sequence>
<accession>A0A679HET9</accession>
<evidence type="ECO:0000313" key="3">
    <source>
        <dbReference type="Proteomes" id="UP000500882"/>
    </source>
</evidence>
<dbReference type="SUPFAM" id="SSF56112">
    <property type="entry name" value="Protein kinase-like (PK-like)"/>
    <property type="match status" value="1"/>
</dbReference>
<name>A0A679HET9_BACT4</name>
<reference evidence="2 3" key="1">
    <citation type="submission" date="2020-02" db="EMBL/GenBank/DDBJ databases">
        <title>Whole-genome sequencing and comparative analysis of the genomes of Bacteroides thetaiotaomicron and Escherichia coli isolated from a healthy resident in Vietnam.</title>
        <authorList>
            <person name="Mohsin M."/>
            <person name="Tanaka K."/>
            <person name="Kawahara R."/>
            <person name="Kondo S."/>
            <person name="Noguchi H."/>
            <person name="Motooka D."/>
            <person name="Nakamura S."/>
            <person name="Khong D.T."/>
            <person name="Nguyen T.N."/>
            <person name="Tran H.T."/>
            <person name="Yamamoto Y."/>
        </authorList>
    </citation>
    <scope>NUCLEOTIDE SEQUENCE [LARGE SCALE GENOMIC DNA]</scope>
    <source>
        <strain evidence="2 3">F9-2</strain>
    </source>
</reference>